<feature type="compositionally biased region" description="Basic and acidic residues" evidence="1">
    <location>
        <begin position="1"/>
        <end position="17"/>
    </location>
</feature>
<gene>
    <name evidence="4" type="ORF">PSFLO_02873</name>
</gene>
<dbReference type="OrthoDB" id="2594080at2759"/>
<evidence type="ECO:0000313" key="4">
    <source>
        <dbReference type="EMBL" id="SPO37400.1"/>
    </source>
</evidence>
<keyword evidence="2" id="KW-0812">Transmembrane</keyword>
<dbReference type="AlphaFoldDB" id="A0A5C3EZW0"/>
<feature type="transmembrane region" description="Helical" evidence="2">
    <location>
        <begin position="130"/>
        <end position="150"/>
    </location>
</feature>
<proteinExistence type="predicted"/>
<feature type="domain" description="DUF4396" evidence="3">
    <location>
        <begin position="54"/>
        <end position="159"/>
    </location>
</feature>
<dbReference type="InterPro" id="IPR025509">
    <property type="entry name" value="DUF4396"/>
</dbReference>
<evidence type="ECO:0000259" key="3">
    <source>
        <dbReference type="Pfam" id="PF14342"/>
    </source>
</evidence>
<name>A0A5C3EZW0_9BASI</name>
<evidence type="ECO:0000313" key="5">
    <source>
        <dbReference type="Proteomes" id="UP000323386"/>
    </source>
</evidence>
<protein>
    <recommendedName>
        <fullName evidence="3">DUF4396 domain-containing protein</fullName>
    </recommendedName>
</protein>
<dbReference type="EMBL" id="OOIP01000007">
    <property type="protein sequence ID" value="SPO37400.1"/>
    <property type="molecule type" value="Genomic_DNA"/>
</dbReference>
<feature type="region of interest" description="Disordered" evidence="1">
    <location>
        <begin position="1"/>
        <end position="31"/>
    </location>
</feature>
<evidence type="ECO:0000256" key="1">
    <source>
        <dbReference type="SAM" id="MobiDB-lite"/>
    </source>
</evidence>
<accession>A0A5C3EZW0</accession>
<keyword evidence="2" id="KW-0472">Membrane</keyword>
<evidence type="ECO:0000256" key="2">
    <source>
        <dbReference type="SAM" id="Phobius"/>
    </source>
</evidence>
<reference evidence="4 5" key="1">
    <citation type="submission" date="2018-03" db="EMBL/GenBank/DDBJ databases">
        <authorList>
            <person name="Guldener U."/>
        </authorList>
    </citation>
    <scope>NUCLEOTIDE SEQUENCE [LARGE SCALE GENOMIC DNA]</scope>
    <source>
        <strain evidence="4 5">DAOM196992</strain>
    </source>
</reference>
<dbReference type="Proteomes" id="UP000323386">
    <property type="component" value="Unassembled WGS sequence"/>
</dbReference>
<dbReference type="Pfam" id="PF14342">
    <property type="entry name" value="DUF4396"/>
    <property type="match status" value="1"/>
</dbReference>
<sequence>MHTHTYDDTHAHTHTDTDTTAGGSNDDVTVGSHDDVAVLEVPHNVAPGGYEYVPLPLTSGIATSLLVETLLLRYGPTRMPLGQAASTAMGMSLISMLAMESVETAVNLHLTSSLSSSLSSSSSGIDLASPAFWLAALLSASAGFLAPLPYNYWRIKIYGRACH</sequence>
<organism evidence="4 5">
    <name type="scientific">Pseudozyma flocculosa</name>
    <dbReference type="NCBI Taxonomy" id="84751"/>
    <lineage>
        <taxon>Eukaryota</taxon>
        <taxon>Fungi</taxon>
        <taxon>Dikarya</taxon>
        <taxon>Basidiomycota</taxon>
        <taxon>Ustilaginomycotina</taxon>
        <taxon>Ustilaginomycetes</taxon>
        <taxon>Ustilaginales</taxon>
        <taxon>Ustilaginaceae</taxon>
        <taxon>Pseudozyma</taxon>
    </lineage>
</organism>
<keyword evidence="2" id="KW-1133">Transmembrane helix</keyword>
<keyword evidence="5" id="KW-1185">Reference proteome</keyword>